<evidence type="ECO:0000313" key="8">
    <source>
        <dbReference type="Proteomes" id="UP001196870"/>
    </source>
</evidence>
<evidence type="ECO:0000259" key="6">
    <source>
        <dbReference type="PROSITE" id="PS50931"/>
    </source>
</evidence>
<dbReference type="Pfam" id="PF00126">
    <property type="entry name" value="HTH_1"/>
    <property type="match status" value="1"/>
</dbReference>
<proteinExistence type="inferred from homology"/>
<dbReference type="InterPro" id="IPR036390">
    <property type="entry name" value="WH_DNA-bd_sf"/>
</dbReference>
<evidence type="ECO:0000256" key="1">
    <source>
        <dbReference type="ARBA" id="ARBA00009437"/>
    </source>
</evidence>
<keyword evidence="8" id="KW-1185">Reference proteome</keyword>
<name>A0ABS5F8V1_9PROT</name>
<dbReference type="Proteomes" id="UP001196870">
    <property type="component" value="Unassembled WGS sequence"/>
</dbReference>
<dbReference type="InterPro" id="IPR000847">
    <property type="entry name" value="LysR_HTH_N"/>
</dbReference>
<reference evidence="8" key="1">
    <citation type="journal article" date="2021" name="Syst. Appl. Microbiol.">
        <title>Roseomonas hellenica sp. nov., isolated from roots of wild-growing Alkanna tinctoria.</title>
        <authorList>
            <person name="Rat A."/>
            <person name="Naranjo H.D."/>
            <person name="Lebbe L."/>
            <person name="Cnockaert M."/>
            <person name="Krigas N."/>
            <person name="Grigoriadou K."/>
            <person name="Maloupa E."/>
            <person name="Willems A."/>
        </authorList>
    </citation>
    <scope>NUCLEOTIDE SEQUENCE [LARGE SCALE GENOMIC DNA]</scope>
    <source>
        <strain evidence="8">LMG 31523</strain>
    </source>
</reference>
<dbReference type="SUPFAM" id="SSF53850">
    <property type="entry name" value="Periplasmic binding protein-like II"/>
    <property type="match status" value="1"/>
</dbReference>
<feature type="domain" description="HTH lysR-type" evidence="6">
    <location>
        <begin position="7"/>
        <end position="64"/>
    </location>
</feature>
<gene>
    <name evidence="7" type="ORF">GXW71_31200</name>
</gene>
<dbReference type="PRINTS" id="PR00039">
    <property type="entry name" value="HTHLYSR"/>
</dbReference>
<dbReference type="EMBL" id="JAAGBB010000071">
    <property type="protein sequence ID" value="MBR0668858.1"/>
    <property type="molecule type" value="Genomic_DNA"/>
</dbReference>
<dbReference type="PANTHER" id="PTHR30346">
    <property type="entry name" value="TRANSCRIPTIONAL DUAL REGULATOR HCAR-RELATED"/>
    <property type="match status" value="1"/>
</dbReference>
<comment type="similarity">
    <text evidence="1">Belongs to the LysR transcriptional regulatory family.</text>
</comment>
<dbReference type="Gene3D" id="3.40.190.10">
    <property type="entry name" value="Periplasmic binding protein-like II"/>
    <property type="match status" value="2"/>
</dbReference>
<protein>
    <submittedName>
        <fullName evidence="7">LysR family transcriptional regulator</fullName>
    </submittedName>
</protein>
<dbReference type="CDD" id="cd08414">
    <property type="entry name" value="PBP2_LTTR_aromatics_like"/>
    <property type="match status" value="1"/>
</dbReference>
<keyword evidence="5" id="KW-0472">Membrane</keyword>
<dbReference type="InterPro" id="IPR036388">
    <property type="entry name" value="WH-like_DNA-bd_sf"/>
</dbReference>
<keyword evidence="4" id="KW-0804">Transcription</keyword>
<dbReference type="Pfam" id="PF03466">
    <property type="entry name" value="LysR_substrate"/>
    <property type="match status" value="1"/>
</dbReference>
<organism evidence="7 8">
    <name type="scientific">Plastoroseomonas hellenica</name>
    <dbReference type="NCBI Taxonomy" id="2687306"/>
    <lineage>
        <taxon>Bacteria</taxon>
        <taxon>Pseudomonadati</taxon>
        <taxon>Pseudomonadota</taxon>
        <taxon>Alphaproteobacteria</taxon>
        <taxon>Acetobacterales</taxon>
        <taxon>Acetobacteraceae</taxon>
        <taxon>Plastoroseomonas</taxon>
    </lineage>
</organism>
<sequence length="316" mass="34661">MRDISKIELRQLRQFCMVAEELHFRRAALRLGMAQPPLSQAIAKLEAEIGASLFDRSHRQITLTEAGIAFRAEAQRLLLQLEEAVGIARSAEQGRVGRVRVTFVGAASYGLLPQIVQAHRASHPRVEIMLQERTSVQQIASLQSGEADIGFLRPPFFGASDIRCETLLREPFVVALPEDHRLAARDRLQLTELAGEGFIMFPAHEGPSFHARIISACDEAGFAMRVVQEAVQMHMIVGLVAVGIGIALVPASLRKLGRAGVAYRDLDPGPSALDAEFAMIWRRGEPSSAITAFLETARAVAHTQTIAMRMPPSQTM</sequence>
<dbReference type="RefSeq" id="WP_211857032.1">
    <property type="nucleotide sequence ID" value="NZ_JAAGBB010000071.1"/>
</dbReference>
<accession>A0ABS5F8V1</accession>
<keyword evidence="5" id="KW-1133">Transmembrane helix</keyword>
<keyword evidence="3" id="KW-0238">DNA-binding</keyword>
<keyword evidence="5" id="KW-0812">Transmembrane</keyword>
<dbReference type="PANTHER" id="PTHR30346:SF0">
    <property type="entry name" value="HCA OPERON TRANSCRIPTIONAL ACTIVATOR HCAR"/>
    <property type="match status" value="1"/>
</dbReference>
<feature type="transmembrane region" description="Helical" evidence="5">
    <location>
        <begin position="233"/>
        <end position="253"/>
    </location>
</feature>
<dbReference type="InterPro" id="IPR005119">
    <property type="entry name" value="LysR_subst-bd"/>
</dbReference>
<dbReference type="Gene3D" id="1.10.10.10">
    <property type="entry name" value="Winged helix-like DNA-binding domain superfamily/Winged helix DNA-binding domain"/>
    <property type="match status" value="1"/>
</dbReference>
<dbReference type="PROSITE" id="PS50931">
    <property type="entry name" value="HTH_LYSR"/>
    <property type="match status" value="1"/>
</dbReference>
<evidence type="ECO:0000256" key="4">
    <source>
        <dbReference type="ARBA" id="ARBA00023163"/>
    </source>
</evidence>
<evidence type="ECO:0000256" key="5">
    <source>
        <dbReference type="SAM" id="Phobius"/>
    </source>
</evidence>
<evidence type="ECO:0000313" key="7">
    <source>
        <dbReference type="EMBL" id="MBR0668858.1"/>
    </source>
</evidence>
<keyword evidence="2" id="KW-0805">Transcription regulation</keyword>
<evidence type="ECO:0000256" key="3">
    <source>
        <dbReference type="ARBA" id="ARBA00023125"/>
    </source>
</evidence>
<comment type="caution">
    <text evidence="7">The sequence shown here is derived from an EMBL/GenBank/DDBJ whole genome shotgun (WGS) entry which is preliminary data.</text>
</comment>
<evidence type="ECO:0000256" key="2">
    <source>
        <dbReference type="ARBA" id="ARBA00023015"/>
    </source>
</evidence>
<dbReference type="SUPFAM" id="SSF46785">
    <property type="entry name" value="Winged helix' DNA-binding domain"/>
    <property type="match status" value="1"/>
</dbReference>